<dbReference type="Gene3D" id="1.25.40.10">
    <property type="entry name" value="Tetratricopeptide repeat domain"/>
    <property type="match status" value="6"/>
</dbReference>
<sequence length="738" mass="81214">MGVLITRQGNTRALAWRWNPSSTLLYLSATSPRRTYRVVPEELLSRDLEELDRAVDALLSVLSTPSTETFLSLLKICLRQKSIYHAKRIRECLNRHRILLSGFLGDYLVVTLARCGDPIDAWNLSCSLPRRTVFSWSAIISSHVDHGQYSEALKLYGCMQNENVPLNKFTLVSLFKACGMVQDLLQGRELHEYARKRGLTTDPYVGSTLVSMYGRCGTVTDAENAFCELSHPDIVSWTSLLSAYVEQGDGEKALLLYRQMLEEGIGKAELPLVIALKACGILAEKDAIEDQPVKLRSRALALALHADARAKGAISGLLVGNTLVSTYGKCRAIAESEATFCSMSFHDVVSWNVMLSAYVDGFKVVKALQLYCQMQKEKVDAELLTFVILLQACSALAKQENSPSINGHSVKLIVPEIAKALQADAHRRDLETDISVGSALLDVYRKCGNIHEAEDIFNKLSHRNAVSWTTLLFAYVEGGAIDKALTLYVRMREEEVGLDPIALVSVLQVCRECGASQLCNHIHFIVISLGYDHISGMQTSIICTYGNCGSMGDAQSVFDGLLVPDNVSWSACVDGHASAGSSSKGLHSYECFVLGGQKPDEIMLTSVLSGCCYSGLSTVGAEYFDSLNQDFAINLNLKHYSVLLDLLGRTGDLNRAESLLKKMPVKADLPVWLSILGACRTHGHVQLAQCAFYHAVKLEPKSASVYILMSNIYADAGLQNGVEEVERLRWEQAAWDDE</sequence>
<dbReference type="PROSITE" id="PS51375">
    <property type="entry name" value="PPR"/>
    <property type="match status" value="5"/>
</dbReference>
<dbReference type="EMBL" id="CM035428">
    <property type="protein sequence ID" value="KAH7300959.1"/>
    <property type="molecule type" value="Genomic_DNA"/>
</dbReference>
<evidence type="ECO:0000256" key="1">
    <source>
        <dbReference type="ARBA" id="ARBA00022737"/>
    </source>
</evidence>
<keyword evidence="1" id="KW-0677">Repeat</keyword>
<accession>A0A8T2RWJ8</accession>
<keyword evidence="4" id="KW-1185">Reference proteome</keyword>
<evidence type="ECO:0000256" key="2">
    <source>
        <dbReference type="PROSITE-ProRule" id="PRU00708"/>
    </source>
</evidence>
<evidence type="ECO:0000313" key="3">
    <source>
        <dbReference type="EMBL" id="KAH7300959.1"/>
    </source>
</evidence>
<dbReference type="Proteomes" id="UP000825935">
    <property type="component" value="Chromosome 23"/>
</dbReference>
<gene>
    <name evidence="3" type="ORF">KP509_23G005700</name>
</gene>
<dbReference type="SUPFAM" id="SSF48452">
    <property type="entry name" value="TPR-like"/>
    <property type="match status" value="1"/>
</dbReference>
<dbReference type="InterPro" id="IPR011990">
    <property type="entry name" value="TPR-like_helical_dom_sf"/>
</dbReference>
<dbReference type="AlphaFoldDB" id="A0A8T2RWJ8"/>
<dbReference type="FunFam" id="1.25.40.10:FF:000158">
    <property type="entry name" value="pentatricopeptide repeat-containing protein At2g33680"/>
    <property type="match status" value="1"/>
</dbReference>
<feature type="repeat" description="PPR" evidence="2">
    <location>
        <begin position="636"/>
        <end position="670"/>
    </location>
</feature>
<dbReference type="GO" id="GO:0003723">
    <property type="term" value="F:RNA binding"/>
    <property type="evidence" value="ECO:0007669"/>
    <property type="project" value="InterPro"/>
</dbReference>
<protein>
    <recommendedName>
        <fullName evidence="5">Pentatricopeptide repeat-containing protein</fullName>
    </recommendedName>
</protein>
<feature type="repeat" description="PPR" evidence="2">
    <location>
        <begin position="347"/>
        <end position="381"/>
    </location>
</feature>
<dbReference type="InterPro" id="IPR046848">
    <property type="entry name" value="E_motif"/>
</dbReference>
<name>A0A8T2RWJ8_CERRI</name>
<dbReference type="Pfam" id="PF20431">
    <property type="entry name" value="E_motif"/>
    <property type="match status" value="1"/>
</dbReference>
<dbReference type="NCBIfam" id="TIGR00756">
    <property type="entry name" value="PPR"/>
    <property type="match status" value="3"/>
</dbReference>
<evidence type="ECO:0000313" key="4">
    <source>
        <dbReference type="Proteomes" id="UP000825935"/>
    </source>
</evidence>
<dbReference type="FunFam" id="1.25.40.10:FF:000343">
    <property type="entry name" value="Pentatricopeptide repeat-containing protein At3g58590"/>
    <property type="match status" value="1"/>
</dbReference>
<dbReference type="GO" id="GO:0048731">
    <property type="term" value="P:system development"/>
    <property type="evidence" value="ECO:0007669"/>
    <property type="project" value="UniProtKB-ARBA"/>
</dbReference>
<reference evidence="3 4" key="1">
    <citation type="submission" date="2021-08" db="EMBL/GenBank/DDBJ databases">
        <title>WGS assembly of Ceratopteris richardii.</title>
        <authorList>
            <person name="Marchant D.B."/>
            <person name="Chen G."/>
            <person name="Jenkins J."/>
            <person name="Shu S."/>
            <person name="Leebens-Mack J."/>
            <person name="Grimwood J."/>
            <person name="Schmutz J."/>
            <person name="Soltis P."/>
            <person name="Soltis D."/>
            <person name="Chen Z.-H."/>
        </authorList>
    </citation>
    <scope>NUCLEOTIDE SEQUENCE [LARGE SCALE GENOMIC DNA]</scope>
    <source>
        <strain evidence="3">Whitten #5841</strain>
        <tissue evidence="3">Leaf</tissue>
    </source>
</reference>
<dbReference type="Pfam" id="PF01535">
    <property type="entry name" value="PPR"/>
    <property type="match status" value="4"/>
</dbReference>
<evidence type="ECO:0008006" key="5">
    <source>
        <dbReference type="Google" id="ProtNLM"/>
    </source>
</evidence>
<dbReference type="GO" id="GO:0009451">
    <property type="term" value="P:RNA modification"/>
    <property type="evidence" value="ECO:0007669"/>
    <property type="project" value="InterPro"/>
</dbReference>
<feature type="repeat" description="PPR" evidence="2">
    <location>
        <begin position="132"/>
        <end position="166"/>
    </location>
</feature>
<proteinExistence type="predicted"/>
<feature type="repeat" description="PPR" evidence="2">
    <location>
        <begin position="233"/>
        <end position="267"/>
    </location>
</feature>
<dbReference type="InterPro" id="IPR002885">
    <property type="entry name" value="PPR_rpt"/>
</dbReference>
<dbReference type="PANTHER" id="PTHR47926">
    <property type="entry name" value="PENTATRICOPEPTIDE REPEAT-CONTAINING PROTEIN"/>
    <property type="match status" value="1"/>
</dbReference>
<dbReference type="InterPro" id="IPR046960">
    <property type="entry name" value="PPR_At4g14850-like_plant"/>
</dbReference>
<dbReference type="Pfam" id="PF13041">
    <property type="entry name" value="PPR_2"/>
    <property type="match status" value="2"/>
</dbReference>
<comment type="caution">
    <text evidence="3">The sequence shown here is derived from an EMBL/GenBank/DDBJ whole genome shotgun (WGS) entry which is preliminary data.</text>
</comment>
<feature type="repeat" description="PPR" evidence="2">
    <location>
        <begin position="464"/>
        <end position="498"/>
    </location>
</feature>
<dbReference type="OrthoDB" id="1913635at2759"/>
<organism evidence="3 4">
    <name type="scientific">Ceratopteris richardii</name>
    <name type="common">Triangle waterfern</name>
    <dbReference type="NCBI Taxonomy" id="49495"/>
    <lineage>
        <taxon>Eukaryota</taxon>
        <taxon>Viridiplantae</taxon>
        <taxon>Streptophyta</taxon>
        <taxon>Embryophyta</taxon>
        <taxon>Tracheophyta</taxon>
        <taxon>Polypodiopsida</taxon>
        <taxon>Polypodiidae</taxon>
        <taxon>Polypodiales</taxon>
        <taxon>Pteridineae</taxon>
        <taxon>Pteridaceae</taxon>
        <taxon>Parkerioideae</taxon>
        <taxon>Ceratopteris</taxon>
    </lineage>
</organism>
<dbReference type="PANTHER" id="PTHR47926:SF425">
    <property type="entry name" value="REPEAT (TPR)-LIKE SUPERFAMILY PROTEIN, PUTATIVE-RELATED"/>
    <property type="match status" value="1"/>
</dbReference>